<dbReference type="PANTHER" id="PTHR10587:SF125">
    <property type="entry name" value="POLYSACCHARIDE DEACETYLASE YHEN-RELATED"/>
    <property type="match status" value="1"/>
</dbReference>
<gene>
    <name evidence="3" type="ORF">H8J70_05230</name>
</gene>
<dbReference type="PROSITE" id="PS51677">
    <property type="entry name" value="NODB"/>
    <property type="match status" value="1"/>
</dbReference>
<keyword evidence="4" id="KW-1185">Reference proteome</keyword>
<dbReference type="SUPFAM" id="SSF88713">
    <property type="entry name" value="Glycoside hydrolase/deacetylase"/>
    <property type="match status" value="1"/>
</dbReference>
<feature type="domain" description="NodB homology" evidence="2">
    <location>
        <begin position="95"/>
        <end position="286"/>
    </location>
</feature>
<sequence length="296" mass="32960">MKLKLLTGVLAIFFLACAAWFFSTRQDTTAPSGNAEARTVVQVKEAAVAWLGDDFSLPDKANERPVYDAYTLEQRRHKGLPITYAGTRPYWYGDHVAYLTFDDGPSDKNTEAILKILQDEHIHATFFLTGKNVERYPEVVKAIYASGNAIGIHSYSHVYDRIYASPAAYMKEVDQTANLIYQVIHARPIISRAPGGTAGHFTRSFWDALRAQGYIEVGWNALTGDADGTGKTAAKSVENLKKQLQQRPYLQSHLVILMHDGAGHEATVKALPQIIKLLKEKGYTFRVVTTAIPPCW</sequence>
<dbReference type="Proteomes" id="UP000606870">
    <property type="component" value="Unassembled WGS sequence"/>
</dbReference>
<dbReference type="Gene3D" id="3.20.20.370">
    <property type="entry name" value="Glycoside hydrolase/deacetylase"/>
    <property type="match status" value="1"/>
</dbReference>
<dbReference type="PROSITE" id="PS51257">
    <property type="entry name" value="PROKAR_LIPOPROTEIN"/>
    <property type="match status" value="1"/>
</dbReference>
<dbReference type="CDD" id="cd10944">
    <property type="entry name" value="CE4_SmPgdA_like"/>
    <property type="match status" value="1"/>
</dbReference>
<reference evidence="3 4" key="1">
    <citation type="submission" date="2020-08" db="EMBL/GenBank/DDBJ databases">
        <authorList>
            <person name="Liu C."/>
            <person name="Sun Q."/>
        </authorList>
    </citation>
    <scope>NUCLEOTIDE SEQUENCE [LARGE SCALE GENOMIC DNA]</scope>
    <source>
        <strain evidence="3 4">NSJ-59</strain>
    </source>
</reference>
<dbReference type="PANTHER" id="PTHR10587">
    <property type="entry name" value="GLYCOSYL TRANSFERASE-RELATED"/>
    <property type="match status" value="1"/>
</dbReference>
<name>A0ABR6VIY2_9FIRM</name>
<evidence type="ECO:0000313" key="3">
    <source>
        <dbReference type="EMBL" id="MBC3536649.1"/>
    </source>
</evidence>
<protein>
    <submittedName>
        <fullName evidence="3">Polysaccharide deacetylase</fullName>
    </submittedName>
</protein>
<dbReference type="RefSeq" id="WP_186502804.1">
    <property type="nucleotide sequence ID" value="NZ_JACOGK010000011.1"/>
</dbReference>
<comment type="caution">
    <text evidence="3">The sequence shown here is derived from an EMBL/GenBank/DDBJ whole genome shotgun (WGS) entry which is preliminary data.</text>
</comment>
<dbReference type="InterPro" id="IPR002509">
    <property type="entry name" value="NODB_dom"/>
</dbReference>
<feature type="chain" id="PRO_5046304027" evidence="1">
    <location>
        <begin position="19"/>
        <end position="296"/>
    </location>
</feature>
<evidence type="ECO:0000259" key="2">
    <source>
        <dbReference type="PROSITE" id="PS51677"/>
    </source>
</evidence>
<dbReference type="EMBL" id="JACOGK010000011">
    <property type="protein sequence ID" value="MBC3536649.1"/>
    <property type="molecule type" value="Genomic_DNA"/>
</dbReference>
<evidence type="ECO:0000313" key="4">
    <source>
        <dbReference type="Proteomes" id="UP000606870"/>
    </source>
</evidence>
<accession>A0ABR6VIY2</accession>
<organism evidence="3 4">
    <name type="scientific">Megasphaera hominis</name>
    <dbReference type="NCBI Taxonomy" id="159836"/>
    <lineage>
        <taxon>Bacteria</taxon>
        <taxon>Bacillati</taxon>
        <taxon>Bacillota</taxon>
        <taxon>Negativicutes</taxon>
        <taxon>Veillonellales</taxon>
        <taxon>Veillonellaceae</taxon>
        <taxon>Megasphaera</taxon>
    </lineage>
</organism>
<dbReference type="Pfam" id="PF01522">
    <property type="entry name" value="Polysacc_deac_1"/>
    <property type="match status" value="1"/>
</dbReference>
<dbReference type="InterPro" id="IPR050248">
    <property type="entry name" value="Polysacc_deacetylase_ArnD"/>
</dbReference>
<evidence type="ECO:0000256" key="1">
    <source>
        <dbReference type="SAM" id="SignalP"/>
    </source>
</evidence>
<keyword evidence="1" id="KW-0732">Signal</keyword>
<dbReference type="InterPro" id="IPR011330">
    <property type="entry name" value="Glyco_hydro/deAcase_b/a-brl"/>
</dbReference>
<proteinExistence type="predicted"/>
<feature type="signal peptide" evidence="1">
    <location>
        <begin position="1"/>
        <end position="18"/>
    </location>
</feature>